<gene>
    <name evidence="4" type="ORF">GPUH_LOCUS14687</name>
</gene>
<evidence type="ECO:0000256" key="2">
    <source>
        <dbReference type="SAM" id="MobiDB-lite"/>
    </source>
</evidence>
<feature type="region of interest" description="Disordered" evidence="2">
    <location>
        <begin position="522"/>
        <end position="544"/>
    </location>
</feature>
<keyword evidence="1" id="KW-0808">Transferase</keyword>
<accession>A0A3P7M5F0</accession>
<dbReference type="OrthoDB" id="15304at2759"/>
<dbReference type="GO" id="GO:0061630">
    <property type="term" value="F:ubiquitin protein ligase activity"/>
    <property type="evidence" value="ECO:0007669"/>
    <property type="project" value="UniProtKB-UniRule"/>
</dbReference>
<reference evidence="4 5" key="1">
    <citation type="submission" date="2018-11" db="EMBL/GenBank/DDBJ databases">
        <authorList>
            <consortium name="Pathogen Informatics"/>
        </authorList>
    </citation>
    <scope>NUCLEOTIDE SEQUENCE [LARGE SCALE GENOMIC DNA]</scope>
</reference>
<sequence>MRLGLQKSTITLVPDHFYENTPPATTNGELFNWLVYSMEMGQPLRKASYWTLVSDLQNLLMHGEISRRFLRSEKCMKYYRGIVEPMQGMNLNYRVISGDHLEYDTAQSYQIAFHLELEITGLNMFNMLAALTNETECDCLEFYISKWKAILEEWFDAINLKNCEIRAQPFCISYHIPLHRHIAAAVLRVIEVPALAPSLKILIEDEIFLRKALLYPLRIQVCRAETLAGMWTRNGNSIRNQAFYYVQTSYIAAFLDCDITLIRFIASFIDTEWFMEALCAAFYMDDCWLLFELAPPDFMSNSNTIRIITRIEWVDFMVDGLMRLLLDILVVRWNAPDKTIANIEREIIAALAVADLTHSKLRALIPEKGSRPSVDDKTFDKILEKVATYCEPDQGSQIEQGLYTLTTATWRHHFDPAFCRMRATTALHWTKLFPDLYQQSNPVDTVLSVFTCPDDLSVGNGANGEALTDCILKQMDMDSDELNCISGFAIDYIGRLLCLLHQNCESVRDALKQLIDQHRIQLQETSGEPSRKQEVDSPMKSARRSAAKRHQEVINFCNF</sequence>
<dbReference type="PANTHER" id="PTHR21497">
    <property type="entry name" value="UBIQUITIN LIGASE E3 ALPHA-RELATED"/>
    <property type="match status" value="1"/>
</dbReference>
<evidence type="ECO:0000256" key="1">
    <source>
        <dbReference type="RuleBase" id="RU366018"/>
    </source>
</evidence>
<dbReference type="GO" id="GO:0016567">
    <property type="term" value="P:protein ubiquitination"/>
    <property type="evidence" value="ECO:0007669"/>
    <property type="project" value="UniProtKB-UniRule"/>
</dbReference>
<organism evidence="4 5">
    <name type="scientific">Gongylonema pulchrum</name>
    <dbReference type="NCBI Taxonomy" id="637853"/>
    <lineage>
        <taxon>Eukaryota</taxon>
        <taxon>Metazoa</taxon>
        <taxon>Ecdysozoa</taxon>
        <taxon>Nematoda</taxon>
        <taxon>Chromadorea</taxon>
        <taxon>Rhabditida</taxon>
        <taxon>Spirurina</taxon>
        <taxon>Spiruromorpha</taxon>
        <taxon>Spiruroidea</taxon>
        <taxon>Gongylonematidae</taxon>
        <taxon>Gongylonema</taxon>
    </lineage>
</organism>
<dbReference type="GO" id="GO:0008270">
    <property type="term" value="F:zinc ion binding"/>
    <property type="evidence" value="ECO:0007669"/>
    <property type="project" value="UniProtKB-UniRule"/>
</dbReference>
<dbReference type="EMBL" id="UYRT01081547">
    <property type="protein sequence ID" value="VDN24605.1"/>
    <property type="molecule type" value="Genomic_DNA"/>
</dbReference>
<dbReference type="GO" id="GO:0071596">
    <property type="term" value="P:ubiquitin-dependent protein catabolic process via the N-end rule pathway"/>
    <property type="evidence" value="ECO:0007669"/>
    <property type="project" value="UniProtKB-UniRule"/>
</dbReference>
<dbReference type="EC" id="2.3.2.27" evidence="1"/>
<keyword evidence="1" id="KW-0479">Metal-binding</keyword>
<evidence type="ECO:0000259" key="3">
    <source>
        <dbReference type="Pfam" id="PF22960"/>
    </source>
</evidence>
<dbReference type="PANTHER" id="PTHR21497:SF39">
    <property type="entry name" value="E3 UBIQUITIN-PROTEIN LIGASE UBR3"/>
    <property type="match status" value="1"/>
</dbReference>
<keyword evidence="1" id="KW-0863">Zinc-finger</keyword>
<comment type="catalytic activity">
    <reaction evidence="1">
        <text>S-ubiquitinyl-[E2 ubiquitin-conjugating enzyme]-L-cysteine + [acceptor protein]-L-lysine = [E2 ubiquitin-conjugating enzyme]-L-cysteine + N(6)-ubiquitinyl-[acceptor protein]-L-lysine.</text>
        <dbReference type="EC" id="2.3.2.27"/>
    </reaction>
</comment>
<dbReference type="Pfam" id="PF22960">
    <property type="entry name" value="WHD_UBR1"/>
    <property type="match status" value="1"/>
</dbReference>
<evidence type="ECO:0000313" key="4">
    <source>
        <dbReference type="EMBL" id="VDN24605.1"/>
    </source>
</evidence>
<dbReference type="Proteomes" id="UP000271098">
    <property type="component" value="Unassembled WGS sequence"/>
</dbReference>
<feature type="domain" description="E3 ubiquitin-protein ligase UBR1-like winged-helix" evidence="3">
    <location>
        <begin position="343"/>
        <end position="424"/>
    </location>
</feature>
<comment type="pathway">
    <text evidence="1">Protein modification; protein ubiquitination.</text>
</comment>
<comment type="function">
    <text evidence="1">Ubiquitin ligase protein which is a component of the N-end rule pathway. Recognizes and binds to proteins bearing specific N-terminal residues that are destabilizing according to the N-end rule, leading to their ubiquitination and subsequent degradation.</text>
</comment>
<comment type="similarity">
    <text evidence="1">Belongs to the E3 ubiquitin-protein ligase UBR1-like family.</text>
</comment>
<proteinExistence type="inferred from homology"/>
<dbReference type="InterPro" id="IPR039164">
    <property type="entry name" value="UBR1-like"/>
</dbReference>
<dbReference type="GO" id="GO:0000151">
    <property type="term" value="C:ubiquitin ligase complex"/>
    <property type="evidence" value="ECO:0007669"/>
    <property type="project" value="TreeGrafter"/>
</dbReference>
<keyword evidence="1" id="KW-0833">Ubl conjugation pathway</keyword>
<dbReference type="GO" id="GO:0005737">
    <property type="term" value="C:cytoplasm"/>
    <property type="evidence" value="ECO:0007669"/>
    <property type="project" value="TreeGrafter"/>
</dbReference>
<dbReference type="InterPro" id="IPR055194">
    <property type="entry name" value="UBR1-like_WH"/>
</dbReference>
<name>A0A3P7M5F0_9BILA</name>
<keyword evidence="5" id="KW-1185">Reference proteome</keyword>
<keyword evidence="1" id="KW-0862">Zinc</keyword>
<dbReference type="AlphaFoldDB" id="A0A3P7M5F0"/>
<protein>
    <recommendedName>
        <fullName evidence="1">E3 ubiquitin-protein ligase</fullName>
        <ecNumber evidence="1">2.3.2.27</ecNumber>
    </recommendedName>
</protein>
<dbReference type="UniPathway" id="UPA00143"/>
<evidence type="ECO:0000313" key="5">
    <source>
        <dbReference type="Proteomes" id="UP000271098"/>
    </source>
</evidence>